<dbReference type="RefSeq" id="WP_109186635.1">
    <property type="nucleotide sequence ID" value="NZ_BMSJ01000003.1"/>
</dbReference>
<evidence type="ECO:0000313" key="4">
    <source>
        <dbReference type="Proteomes" id="UP000642014"/>
    </source>
</evidence>
<sequence length="143" mass="15085">MTDDAYLFLVDTGLGPGWQGTPVSLVGELECLGTPAVRAWLDAHGTDVNSPALRVVPPEQTGMIPGEAERLPVPLDGEELERVRRAGATDPVAAVEEELLAYRDSEEGRDALLRKALAAGVPAHRIVELSGVDPASLPSAPRS</sequence>
<dbReference type="EMBL" id="CP023693">
    <property type="protein sequence ID" value="QEV36586.1"/>
    <property type="molecule type" value="Genomic_DNA"/>
</dbReference>
<dbReference type="AlphaFoldDB" id="A0AAV4KIP2"/>
<reference evidence="1 4" key="1">
    <citation type="journal article" date="2014" name="Int. J. Syst. Evol. Microbiol.">
        <title>Complete genome sequence of Corynebacterium casei LMG S-19264T (=DSM 44701T), isolated from a smear-ripened cheese.</title>
        <authorList>
            <consortium name="US DOE Joint Genome Institute (JGI-PGF)"/>
            <person name="Walter F."/>
            <person name="Albersmeier A."/>
            <person name="Kalinowski J."/>
            <person name="Ruckert C."/>
        </authorList>
    </citation>
    <scope>NUCLEOTIDE SEQUENCE [LARGE SCALE GENOMIC DNA]</scope>
    <source>
        <strain evidence="1 4">JCM 4205</strain>
    </source>
</reference>
<protein>
    <submittedName>
        <fullName evidence="1">Uncharacterized protein</fullName>
    </submittedName>
</protein>
<dbReference type="GeneID" id="95452534"/>
<evidence type="ECO:0000313" key="1">
    <source>
        <dbReference type="EMBL" id="GGR19406.1"/>
    </source>
</evidence>
<dbReference type="Proteomes" id="UP000326029">
    <property type="component" value="Chromosome"/>
</dbReference>
<dbReference type="InterPro" id="IPR046045">
    <property type="entry name" value="DUF6003"/>
</dbReference>
<proteinExistence type="predicted"/>
<evidence type="ECO:0000313" key="3">
    <source>
        <dbReference type="Proteomes" id="UP000326029"/>
    </source>
</evidence>
<reference evidence="2 3" key="2">
    <citation type="submission" date="2017-09" db="EMBL/GenBank/DDBJ databases">
        <authorList>
            <person name="Lee N."/>
            <person name="Cho B.-K."/>
        </authorList>
    </citation>
    <scope>NUCLEOTIDE SEQUENCE [LARGE SCALE GENOMIC DNA]</scope>
    <source>
        <strain evidence="2 3">ATCC 19740</strain>
    </source>
</reference>
<dbReference type="Proteomes" id="UP000642014">
    <property type="component" value="Unassembled WGS sequence"/>
</dbReference>
<keyword evidence="3" id="KW-1185">Reference proteome</keyword>
<name>A0AAV4KIP2_9ACTN</name>
<evidence type="ECO:0000313" key="2">
    <source>
        <dbReference type="EMBL" id="QEV36586.1"/>
    </source>
</evidence>
<reference evidence="1" key="3">
    <citation type="submission" date="2023-08" db="EMBL/GenBank/DDBJ databases">
        <authorList>
            <person name="Sun Q."/>
            <person name="Ohkuma M."/>
        </authorList>
    </citation>
    <scope>NUCLEOTIDE SEQUENCE</scope>
    <source>
        <strain evidence="1">JCM 4205</strain>
    </source>
</reference>
<gene>
    <name evidence="2" type="ORF">CP977_01970</name>
    <name evidence="1" type="ORF">GCM10010497_21920</name>
</gene>
<dbReference type="Pfam" id="PF19466">
    <property type="entry name" value="DUF6003"/>
    <property type="match status" value="1"/>
</dbReference>
<accession>A0AAV4KIP2</accession>
<organism evidence="1 4">
    <name type="scientific">Streptomyces cinereoruber</name>
    <dbReference type="NCBI Taxonomy" id="67260"/>
    <lineage>
        <taxon>Bacteria</taxon>
        <taxon>Bacillati</taxon>
        <taxon>Actinomycetota</taxon>
        <taxon>Actinomycetes</taxon>
        <taxon>Kitasatosporales</taxon>
        <taxon>Streptomycetaceae</taxon>
        <taxon>Streptomyces</taxon>
    </lineage>
</organism>
<dbReference type="EMBL" id="BMSJ01000003">
    <property type="protein sequence ID" value="GGR19406.1"/>
    <property type="molecule type" value="Genomic_DNA"/>
</dbReference>